<evidence type="ECO:0000259" key="2">
    <source>
        <dbReference type="Pfam" id="PF14501"/>
    </source>
</evidence>
<feature type="transmembrane region" description="Helical" evidence="1">
    <location>
        <begin position="147"/>
        <end position="170"/>
    </location>
</feature>
<feature type="transmembrane region" description="Helical" evidence="1">
    <location>
        <begin position="176"/>
        <end position="197"/>
    </location>
</feature>
<reference evidence="3" key="1">
    <citation type="submission" date="2020-08" db="EMBL/GenBank/DDBJ databases">
        <title>Genome public.</title>
        <authorList>
            <person name="Liu C."/>
            <person name="Sun Q."/>
        </authorList>
    </citation>
    <scope>NUCLEOTIDE SEQUENCE</scope>
    <source>
        <strain evidence="3">BX12</strain>
    </source>
</reference>
<dbReference type="EMBL" id="JACRYT010000004">
    <property type="protein sequence ID" value="MBC6679326.1"/>
    <property type="molecule type" value="Genomic_DNA"/>
</dbReference>
<keyword evidence="1" id="KW-1133">Transmembrane helix</keyword>
<dbReference type="Proteomes" id="UP000602647">
    <property type="component" value="Unassembled WGS sequence"/>
</dbReference>
<dbReference type="SUPFAM" id="SSF55874">
    <property type="entry name" value="ATPase domain of HSP90 chaperone/DNA topoisomerase II/histidine kinase"/>
    <property type="match status" value="1"/>
</dbReference>
<dbReference type="PANTHER" id="PTHR40448:SF1">
    <property type="entry name" value="TWO-COMPONENT SENSOR HISTIDINE KINASE"/>
    <property type="match status" value="1"/>
</dbReference>
<feature type="transmembrane region" description="Helical" evidence="1">
    <location>
        <begin position="87"/>
        <end position="108"/>
    </location>
</feature>
<accession>A0A923NJX6</accession>
<dbReference type="AlphaFoldDB" id="A0A923NJX6"/>
<dbReference type="InterPro" id="IPR036890">
    <property type="entry name" value="HATPase_C_sf"/>
</dbReference>
<organism evidence="3 4">
    <name type="scientific">Zhenpiania hominis</name>
    <dbReference type="NCBI Taxonomy" id="2763644"/>
    <lineage>
        <taxon>Bacteria</taxon>
        <taxon>Bacillati</taxon>
        <taxon>Bacillota</taxon>
        <taxon>Clostridia</taxon>
        <taxon>Peptostreptococcales</taxon>
        <taxon>Anaerovoracaceae</taxon>
        <taxon>Zhenpiania</taxon>
    </lineage>
</organism>
<keyword evidence="1" id="KW-0812">Transmembrane</keyword>
<evidence type="ECO:0000313" key="3">
    <source>
        <dbReference type="EMBL" id="MBC6679326.1"/>
    </source>
</evidence>
<proteinExistence type="predicted"/>
<protein>
    <submittedName>
        <fullName evidence="3">GHKL domain-containing protein</fullName>
    </submittedName>
</protein>
<keyword evidence="4" id="KW-1185">Reference proteome</keyword>
<dbReference type="PANTHER" id="PTHR40448">
    <property type="entry name" value="TWO-COMPONENT SENSOR HISTIDINE KINASE"/>
    <property type="match status" value="1"/>
</dbReference>
<comment type="caution">
    <text evidence="3">The sequence shown here is derived from an EMBL/GenBank/DDBJ whole genome shotgun (WGS) entry which is preliminary data.</text>
</comment>
<gene>
    <name evidence="3" type="ORF">H9L42_05750</name>
</gene>
<keyword evidence="1" id="KW-0472">Membrane</keyword>
<dbReference type="GO" id="GO:0042802">
    <property type="term" value="F:identical protein binding"/>
    <property type="evidence" value="ECO:0007669"/>
    <property type="project" value="TreeGrafter"/>
</dbReference>
<dbReference type="InterPro" id="IPR032834">
    <property type="entry name" value="NatK-like_C"/>
</dbReference>
<name>A0A923NJX6_9FIRM</name>
<dbReference type="Gene3D" id="3.30.565.10">
    <property type="entry name" value="Histidine kinase-like ATPase, C-terminal domain"/>
    <property type="match status" value="1"/>
</dbReference>
<feature type="transmembrane region" description="Helical" evidence="1">
    <location>
        <begin position="38"/>
        <end position="57"/>
    </location>
</feature>
<feature type="domain" description="Sensor histidine kinase NatK-like C-terminal" evidence="2">
    <location>
        <begin position="318"/>
        <end position="416"/>
    </location>
</feature>
<feature type="transmembrane region" description="Helical" evidence="1">
    <location>
        <begin position="6"/>
        <end position="26"/>
    </location>
</feature>
<feature type="transmembrane region" description="Helical" evidence="1">
    <location>
        <begin position="114"/>
        <end position="135"/>
    </location>
</feature>
<dbReference type="CDD" id="cd16935">
    <property type="entry name" value="HATPase_AgrC-ComD-like"/>
    <property type="match status" value="1"/>
</dbReference>
<dbReference type="Pfam" id="PF14501">
    <property type="entry name" value="HATPase_c_5"/>
    <property type="match status" value="1"/>
</dbReference>
<feature type="transmembrane region" description="Helical" evidence="1">
    <location>
        <begin position="63"/>
        <end position="80"/>
    </location>
</feature>
<sequence length="420" mass="48014">MDLELVMCLAGNLFGIYIISRFFSIFFETEGSEKRKWLRFFCYAFYYAFNSMVSFYFHGPPPFIILSNVFGCLLVSWSYKGSWKHRLCAVTLILAVGIVCEDAVYYYLRNLHIEYLRIICVLVTNFLSFMIVLLLQKAIDLRHGKEFTFLEWVAVIVIPVCSLLISIAVLDECKDEITVVIGGLSMILINVLLFFLLDRIQEMYRSQLSFALLEQQNQAYESQMDLLRDSEEKISALRHDLKNHFFVLNQLAEQNQCEEIVRYIQELQTLDEGQTQMASTGNPVIDGFVNLKLNEAAALSADIKTELNISENMPIAAKDLIIILGNLLDNALRALSLCDTGRKLLTIRMSQERGILLIEVTNSYNGTIHKVGTALRTTKAKKDGHGIGLKNVQRVVDEYHGQMEIDYTEDLFSVRLVVFL</sequence>
<dbReference type="RefSeq" id="WP_187302434.1">
    <property type="nucleotide sequence ID" value="NZ_JACRYT010000004.1"/>
</dbReference>
<evidence type="ECO:0000313" key="4">
    <source>
        <dbReference type="Proteomes" id="UP000602647"/>
    </source>
</evidence>
<evidence type="ECO:0000256" key="1">
    <source>
        <dbReference type="SAM" id="Phobius"/>
    </source>
</evidence>